<evidence type="ECO:0000313" key="4">
    <source>
        <dbReference type="EMBL" id="TDA21999.1"/>
    </source>
</evidence>
<dbReference type="Pfam" id="PF01381">
    <property type="entry name" value="HTH_3"/>
    <property type="match status" value="1"/>
</dbReference>
<organism evidence="4 5">
    <name type="scientific">Extibacter muris</name>
    <dbReference type="NCBI Taxonomy" id="1796622"/>
    <lineage>
        <taxon>Bacteria</taxon>
        <taxon>Bacillati</taxon>
        <taxon>Bacillota</taxon>
        <taxon>Clostridia</taxon>
        <taxon>Lachnospirales</taxon>
        <taxon>Lachnospiraceae</taxon>
        <taxon>Extibacter</taxon>
    </lineage>
</organism>
<keyword evidence="5" id="KW-1185">Reference proteome</keyword>
<proteinExistence type="predicted"/>
<dbReference type="SUPFAM" id="SSF47413">
    <property type="entry name" value="lambda repressor-like DNA-binding domains"/>
    <property type="match status" value="1"/>
</dbReference>
<keyword evidence="2" id="KW-0175">Coiled coil</keyword>
<dbReference type="InterPro" id="IPR001387">
    <property type="entry name" value="Cro/C1-type_HTH"/>
</dbReference>
<evidence type="ECO:0000256" key="1">
    <source>
        <dbReference type="ARBA" id="ARBA00023125"/>
    </source>
</evidence>
<dbReference type="Gene3D" id="1.25.40.10">
    <property type="entry name" value="Tetratricopeptide repeat domain"/>
    <property type="match status" value="1"/>
</dbReference>
<dbReference type="GO" id="GO:0003677">
    <property type="term" value="F:DNA binding"/>
    <property type="evidence" value="ECO:0007669"/>
    <property type="project" value="UniProtKB-KW"/>
</dbReference>
<dbReference type="Proteomes" id="UP000295710">
    <property type="component" value="Unassembled WGS sequence"/>
</dbReference>
<comment type="caution">
    <text evidence="4">The sequence shown here is derived from an EMBL/GenBank/DDBJ whole genome shotgun (WGS) entry which is preliminary data.</text>
</comment>
<evidence type="ECO:0000256" key="2">
    <source>
        <dbReference type="SAM" id="Coils"/>
    </source>
</evidence>
<dbReference type="SMART" id="SM00530">
    <property type="entry name" value="HTH_XRE"/>
    <property type="match status" value="1"/>
</dbReference>
<evidence type="ECO:0000259" key="3">
    <source>
        <dbReference type="PROSITE" id="PS50943"/>
    </source>
</evidence>
<feature type="coiled-coil region" evidence="2">
    <location>
        <begin position="125"/>
        <end position="152"/>
    </location>
</feature>
<name>A0A4R4FGK7_9FIRM</name>
<protein>
    <submittedName>
        <fullName evidence="4">Helix-turn-helix domain-containing protein</fullName>
    </submittedName>
</protein>
<reference evidence="4 5" key="1">
    <citation type="journal article" date="2016" name="Nat. Microbiol.">
        <title>The Mouse Intestinal Bacterial Collection (miBC) provides host-specific insight into cultured diversity and functional potential of the gut microbiota.</title>
        <authorList>
            <person name="Lagkouvardos I."/>
            <person name="Pukall R."/>
            <person name="Abt B."/>
            <person name="Foesel B.U."/>
            <person name="Meier-Kolthoff J.P."/>
            <person name="Kumar N."/>
            <person name="Bresciani A."/>
            <person name="Martinez I."/>
            <person name="Just S."/>
            <person name="Ziegler C."/>
            <person name="Brugiroux S."/>
            <person name="Garzetti D."/>
            <person name="Wenning M."/>
            <person name="Bui T.P."/>
            <person name="Wang J."/>
            <person name="Hugenholtz F."/>
            <person name="Plugge C.M."/>
            <person name="Peterson D.A."/>
            <person name="Hornef M.W."/>
            <person name="Baines J.F."/>
            <person name="Smidt H."/>
            <person name="Walter J."/>
            <person name="Kristiansen K."/>
            <person name="Nielsen H.B."/>
            <person name="Haller D."/>
            <person name="Overmann J."/>
            <person name="Stecher B."/>
            <person name="Clavel T."/>
        </authorList>
    </citation>
    <scope>NUCLEOTIDE SEQUENCE [LARGE SCALE GENOMIC DNA]</scope>
    <source>
        <strain evidence="4 5">DSM 28560</strain>
    </source>
</reference>
<dbReference type="Gene3D" id="1.10.260.40">
    <property type="entry name" value="lambda repressor-like DNA-binding domains"/>
    <property type="match status" value="1"/>
</dbReference>
<dbReference type="AlphaFoldDB" id="A0A4R4FGK7"/>
<dbReference type="RefSeq" id="WP_132277480.1">
    <property type="nucleotide sequence ID" value="NZ_JAOBST010000013.1"/>
</dbReference>
<dbReference type="PROSITE" id="PS50943">
    <property type="entry name" value="HTH_CROC1"/>
    <property type="match status" value="1"/>
</dbReference>
<dbReference type="PANTHER" id="PTHR46558">
    <property type="entry name" value="TRACRIPTIONAL REGULATORY PROTEIN-RELATED-RELATED"/>
    <property type="match status" value="1"/>
</dbReference>
<dbReference type="InterPro" id="IPR010982">
    <property type="entry name" value="Lambda_DNA-bd_dom_sf"/>
</dbReference>
<dbReference type="InterPro" id="IPR011990">
    <property type="entry name" value="TPR-like_helical_dom_sf"/>
</dbReference>
<dbReference type="EMBL" id="SMMX01000006">
    <property type="protein sequence ID" value="TDA21999.1"/>
    <property type="molecule type" value="Genomic_DNA"/>
</dbReference>
<evidence type="ECO:0000313" key="5">
    <source>
        <dbReference type="Proteomes" id="UP000295710"/>
    </source>
</evidence>
<sequence length="344" mass="38926">MKEELGRTIQQLRKVQCYTQEQMAAAVGVSVAAVSKWENGVSCPDVTMLPVLARYLDTDVNTLLSFHKKLAEAEAASLINRLTDIFFDSGFEAAYAFLMEKIREYPGSDMLVLNGVMALSGALVMNGDREAAERYEEEIERLYEKAAESEDPAVCSQARYMLASRYMGRGDYDRAEALIDRLPDEPAYDKRQMQANLCLARNQLADAGEMEERKLMLAASSLSMVLVTLIEIAFREGRTEDARYLAEAAERTARALDMWEYTAQLPWLELYTHMEDRDNCLKTLGSMLASVTDGWDYTASPLYRHMRKRAGEEGLGSRMREMLLSTVESTVEHDGRYAFLRDSE</sequence>
<feature type="domain" description="HTH cro/C1-type" evidence="3">
    <location>
        <begin position="9"/>
        <end position="63"/>
    </location>
</feature>
<gene>
    <name evidence="4" type="ORF">E1963_09610</name>
</gene>
<accession>A0A4R4FGK7</accession>
<keyword evidence="1" id="KW-0238">DNA-binding</keyword>
<dbReference type="PANTHER" id="PTHR46558:SF11">
    <property type="entry name" value="HTH-TYPE TRANSCRIPTIONAL REGULATOR XRE"/>
    <property type="match status" value="1"/>
</dbReference>